<dbReference type="GO" id="GO:0003677">
    <property type="term" value="F:DNA binding"/>
    <property type="evidence" value="ECO:0007669"/>
    <property type="project" value="InterPro"/>
</dbReference>
<dbReference type="FunFam" id="3.60.10.10:FF:000041">
    <property type="entry name" value="DNA-(apurinic or apyrimidinic site) lyase"/>
    <property type="match status" value="1"/>
</dbReference>
<feature type="compositionally biased region" description="Polar residues" evidence="9">
    <location>
        <begin position="631"/>
        <end position="646"/>
    </location>
</feature>
<feature type="binding site" evidence="7">
    <location>
        <position position="997"/>
    </location>
    <ligand>
        <name>Mg(2+)</name>
        <dbReference type="ChEBI" id="CHEBI:18420"/>
        <label>1</label>
    </ligand>
</feature>
<dbReference type="Pfam" id="PF03372">
    <property type="entry name" value="Exo_endo_phos"/>
    <property type="match status" value="1"/>
</dbReference>
<dbReference type="GO" id="GO:0016787">
    <property type="term" value="F:hydrolase activity"/>
    <property type="evidence" value="ECO:0007669"/>
    <property type="project" value="UniProtKB-KW"/>
</dbReference>
<keyword evidence="5 7" id="KW-0460">Magnesium</keyword>
<keyword evidence="4" id="KW-0378">Hydrolase</keyword>
<evidence type="ECO:0000256" key="7">
    <source>
        <dbReference type="PIRSR" id="PIRSR604808-2"/>
    </source>
</evidence>
<dbReference type="InterPro" id="IPR044224">
    <property type="entry name" value="KOBITO1-like"/>
</dbReference>
<feature type="binding site" evidence="7">
    <location>
        <position position="800"/>
    </location>
    <ligand>
        <name>Mg(2+)</name>
        <dbReference type="ChEBI" id="CHEBI:18420"/>
        <label>1</label>
    </ligand>
</feature>
<organism evidence="11 12">
    <name type="scientific">Dillenia turbinata</name>
    <dbReference type="NCBI Taxonomy" id="194707"/>
    <lineage>
        <taxon>Eukaryota</taxon>
        <taxon>Viridiplantae</taxon>
        <taxon>Streptophyta</taxon>
        <taxon>Embryophyta</taxon>
        <taxon>Tracheophyta</taxon>
        <taxon>Spermatophyta</taxon>
        <taxon>Magnoliopsida</taxon>
        <taxon>eudicotyledons</taxon>
        <taxon>Gunneridae</taxon>
        <taxon>Pentapetalae</taxon>
        <taxon>Dilleniales</taxon>
        <taxon>Dilleniaceae</taxon>
        <taxon>Dillenia</taxon>
    </lineage>
</organism>
<gene>
    <name evidence="11" type="ORF">RJ641_026325</name>
</gene>
<dbReference type="AlphaFoldDB" id="A0AAN8WEN9"/>
<evidence type="ECO:0000256" key="2">
    <source>
        <dbReference type="ARBA" id="ARBA00007092"/>
    </source>
</evidence>
<feature type="domain" description="SAP" evidence="10">
    <location>
        <begin position="582"/>
        <end position="617"/>
    </location>
</feature>
<feature type="region of interest" description="Disordered" evidence="9">
    <location>
        <begin position="620"/>
        <end position="653"/>
    </location>
</feature>
<accession>A0AAN8WEN9</accession>
<feature type="active site" evidence="6">
    <location>
        <position position="876"/>
    </location>
</feature>
<dbReference type="PROSITE" id="PS51435">
    <property type="entry name" value="AP_NUCLEASE_F1_4"/>
    <property type="match status" value="1"/>
</dbReference>
<dbReference type="CDD" id="cd09087">
    <property type="entry name" value="Ape1-like_AP-endo"/>
    <property type="match status" value="1"/>
</dbReference>
<reference evidence="11 12" key="1">
    <citation type="submission" date="2023-12" db="EMBL/GenBank/DDBJ databases">
        <title>A high-quality genome assembly for Dillenia turbinata (Dilleniales).</title>
        <authorList>
            <person name="Chanderbali A."/>
        </authorList>
    </citation>
    <scope>NUCLEOTIDE SEQUENCE [LARGE SCALE GENOMIC DNA]</scope>
    <source>
        <strain evidence="11">LSX21</strain>
        <tissue evidence="11">Leaf</tissue>
    </source>
</reference>
<evidence type="ECO:0000256" key="3">
    <source>
        <dbReference type="ARBA" id="ARBA00022723"/>
    </source>
</evidence>
<evidence type="ECO:0000256" key="5">
    <source>
        <dbReference type="ARBA" id="ARBA00022842"/>
    </source>
</evidence>
<evidence type="ECO:0000313" key="12">
    <source>
        <dbReference type="Proteomes" id="UP001370490"/>
    </source>
</evidence>
<keyword evidence="3 7" id="KW-0479">Metal-binding</keyword>
<evidence type="ECO:0000256" key="1">
    <source>
        <dbReference type="ARBA" id="ARBA00001936"/>
    </source>
</evidence>
<dbReference type="InterPro" id="IPR036361">
    <property type="entry name" value="SAP_dom_sf"/>
</dbReference>
<feature type="site" description="Important for catalytic activity" evidence="8">
    <location>
        <position position="972"/>
    </location>
</feature>
<keyword evidence="11" id="KW-0540">Nuclease</keyword>
<dbReference type="SUPFAM" id="SSF68906">
    <property type="entry name" value="SAP domain"/>
    <property type="match status" value="1"/>
</dbReference>
<dbReference type="InterPro" id="IPR020848">
    <property type="entry name" value="AP_endonuclease_F1_CS"/>
</dbReference>
<dbReference type="GO" id="GO:0009737">
    <property type="term" value="P:response to abscisic acid"/>
    <property type="evidence" value="ECO:0007669"/>
    <property type="project" value="InterPro"/>
</dbReference>
<dbReference type="InterPro" id="IPR003034">
    <property type="entry name" value="SAP_dom"/>
</dbReference>
<dbReference type="Proteomes" id="UP001370490">
    <property type="component" value="Unassembled WGS sequence"/>
</dbReference>
<keyword evidence="11" id="KW-0255">Endonuclease</keyword>
<dbReference type="InterPro" id="IPR005135">
    <property type="entry name" value="Endo/exonuclease/phosphatase"/>
</dbReference>
<evidence type="ECO:0000256" key="9">
    <source>
        <dbReference type="SAM" id="MobiDB-lite"/>
    </source>
</evidence>
<evidence type="ECO:0000256" key="4">
    <source>
        <dbReference type="ARBA" id="ARBA00022801"/>
    </source>
</evidence>
<dbReference type="PROSITE" id="PS00727">
    <property type="entry name" value="AP_NUCLEASE_F1_2"/>
    <property type="match status" value="1"/>
</dbReference>
<dbReference type="GO" id="GO:0004519">
    <property type="term" value="F:endonuclease activity"/>
    <property type="evidence" value="ECO:0007669"/>
    <property type="project" value="UniProtKB-KW"/>
</dbReference>
<keyword evidence="12" id="KW-1185">Reference proteome</keyword>
<dbReference type="InterPro" id="IPR004808">
    <property type="entry name" value="AP_endonuc_1"/>
</dbReference>
<comment type="cofactor">
    <cofactor evidence="7">
        <name>Mg(2+)</name>
        <dbReference type="ChEBI" id="CHEBI:18420"/>
    </cofactor>
    <cofactor evidence="7">
        <name>Mn(2+)</name>
        <dbReference type="ChEBI" id="CHEBI:29035"/>
    </cofactor>
    <text evidence="7">Probably binds two magnesium or manganese ions per subunit.</text>
</comment>
<feature type="binding site" evidence="7">
    <location>
        <position position="902"/>
    </location>
    <ligand>
        <name>Mg(2+)</name>
        <dbReference type="ChEBI" id="CHEBI:18420"/>
        <label>1</label>
    </ligand>
</feature>
<dbReference type="Pfam" id="PF02037">
    <property type="entry name" value="SAP"/>
    <property type="match status" value="1"/>
</dbReference>
<dbReference type="GO" id="GO:0046872">
    <property type="term" value="F:metal ion binding"/>
    <property type="evidence" value="ECO:0007669"/>
    <property type="project" value="UniProtKB-KW"/>
</dbReference>
<dbReference type="NCBIfam" id="TIGR00633">
    <property type="entry name" value="xth"/>
    <property type="match status" value="1"/>
</dbReference>
<dbReference type="PANTHER" id="PTHR46701">
    <property type="entry name" value="GLYCOSYLTRANSFERASE-LIKE KOBITO 1"/>
    <property type="match status" value="1"/>
</dbReference>
<keyword evidence="7" id="KW-0464">Manganese</keyword>
<dbReference type="GO" id="GO:0006281">
    <property type="term" value="P:DNA repair"/>
    <property type="evidence" value="ECO:0007669"/>
    <property type="project" value="InterPro"/>
</dbReference>
<comment type="cofactor">
    <cofactor evidence="1">
        <name>Mn(2+)</name>
        <dbReference type="ChEBI" id="CHEBI:29035"/>
    </cofactor>
</comment>
<dbReference type="GO" id="GO:0030244">
    <property type="term" value="P:cellulose biosynthetic process"/>
    <property type="evidence" value="ECO:0007669"/>
    <property type="project" value="InterPro"/>
</dbReference>
<dbReference type="PROSITE" id="PS00728">
    <property type="entry name" value="AP_NUCLEASE_F1_3"/>
    <property type="match status" value="1"/>
</dbReference>
<dbReference type="NCBIfam" id="TIGR00195">
    <property type="entry name" value="exoDNase_III"/>
    <property type="match status" value="1"/>
</dbReference>
<evidence type="ECO:0000259" key="10">
    <source>
        <dbReference type="SMART" id="SM00513"/>
    </source>
</evidence>
<protein>
    <submittedName>
        <fullName evidence="11">Endonuclease/exonuclease/phosphatase</fullName>
    </submittedName>
</protein>
<feature type="active site" description="Proton acceptor" evidence="6">
    <location>
        <position position="998"/>
    </location>
</feature>
<dbReference type="EMBL" id="JBAMMX010000003">
    <property type="protein sequence ID" value="KAK6945223.1"/>
    <property type="molecule type" value="Genomic_DNA"/>
</dbReference>
<evidence type="ECO:0000256" key="6">
    <source>
        <dbReference type="PIRSR" id="PIRSR604808-1"/>
    </source>
</evidence>
<proteinExistence type="inferred from homology"/>
<comment type="caution">
    <text evidence="11">The sequence shown here is derived from an EMBL/GenBank/DDBJ whole genome shotgun (WGS) entry which is preliminary data.</text>
</comment>
<dbReference type="PROSITE" id="PS00726">
    <property type="entry name" value="AP_NUCLEASE_F1_1"/>
    <property type="match status" value="1"/>
</dbReference>
<dbReference type="Gene3D" id="3.60.10.10">
    <property type="entry name" value="Endonuclease/exonuclease/phosphatase"/>
    <property type="match status" value="1"/>
</dbReference>
<dbReference type="InterPro" id="IPR020847">
    <property type="entry name" value="AP_endonuclease_F1_BS"/>
</dbReference>
<dbReference type="InterPro" id="IPR036691">
    <property type="entry name" value="Endo/exonu/phosph_ase_sf"/>
</dbReference>
<feature type="site" description="Interaction with DNA substrate" evidence="8">
    <location>
        <position position="998"/>
    </location>
</feature>
<evidence type="ECO:0000313" key="11">
    <source>
        <dbReference type="EMBL" id="KAK6945223.1"/>
    </source>
</evidence>
<feature type="active site" description="Proton donor/acceptor" evidence="6">
    <location>
        <position position="900"/>
    </location>
</feature>
<comment type="similarity">
    <text evidence="2">Belongs to the DNA repair enzymes AP/ExoA family.</text>
</comment>
<feature type="binding site" evidence="7">
    <location>
        <position position="769"/>
    </location>
    <ligand>
        <name>Mg(2+)</name>
        <dbReference type="ChEBI" id="CHEBI:18420"/>
        <label>1</label>
    </ligand>
</feature>
<dbReference type="SUPFAM" id="SSF56219">
    <property type="entry name" value="DNase I-like"/>
    <property type="match status" value="1"/>
</dbReference>
<feature type="site" description="Transition state stabilizer" evidence="8">
    <location>
        <position position="902"/>
    </location>
</feature>
<dbReference type="SMART" id="SM00513">
    <property type="entry name" value="SAP"/>
    <property type="match status" value="1"/>
</dbReference>
<feature type="binding site" evidence="7">
    <location>
        <position position="998"/>
    </location>
    <ligand>
        <name>Mg(2+)</name>
        <dbReference type="ChEBI" id="CHEBI:18420"/>
        <label>1</label>
    </ligand>
</feature>
<sequence length="1007" mass="113261">MAVVSSSQQSFTSRLLLLLTVLPLTLAGFAFVLQWRGGLTDPTTRWNTDDHTQFPGMGSSAPPSLSSIVSSHSSDCVDFLTRSSSPSFPYYKDWRFNFNNADLKPKICITTSTSAGLEQTLPWIFYHKVMGVSTFFLFVEGKAASPTVSKILESIPGVKVVYRTKELEEQQARSRIWNETWLANFFYKPCNHELFVKQSLNMEMAIVMARDAGMDWIIHLDTDELLHPAGAREYSVRQLLADVPSNVDMVIFPNYESSVERDDIREPFSEVSMFKRNYDHLPKDTYFGNYKEATRGNPNYFLTYGNGKSAARIQDHLRPNGAHRWHNYMKTPNEIKLDEAAVLHYTYAKFSDLTSRRDRCGCKPTKEDVKRCFMLDFDRALCFLKFKLQAFIIASTATEDEMLRWYREHIAWTDKTLNMKLLKKGILTRIYAPMVIIQGLRDSGVFSSVIASAQETLSKDEFLSSVVSSNSSRSEAISSRKIGNNREFQATARRVLEVSDTTHDPAIPPLSPPGPDDIVMEIFAVTPLRAKAVVCLETRRAIGSQKVSAKASSAMSLLASEEDKGISKTVGIQEIRNEPHKIEGMTIQQLREALRSFGVPAKGRRKSDLVSALKRFIDNDTDGESSPALEQASSTMTSISRESISPKSKVKRASTGNDVEIINTTTEVSGFQQLKRRVKRSLVKGEITEARTDILTTEENLSIKTTVASGDNEIAKADENVNLSGDFNEPWTNLVHKRPQQGWVAYNPRIMRPPPLTTDIPYVKLVSWNVNGLRALLRLEGLSAAQLAEREDFDVLCLQETKLQEKDIESIKQCLVDGYENSFWTCSVAKLGYSGTAIVSRIKPLSVRYGLGISDHDSEGRLVTAEFDKFYLVNAYVPNSGDGLKRLELEKTKPVILTGDLNCAHQEIDIHDPAGNKRSAGFTDEERQSFEKNFLCRGLVDTFRKQHPGVVGYTYWGYRHNGRKTNKGWRLDYFLVSESIADDVHDSYILPDVMGSDHSPIGLILKV</sequence>
<name>A0AAN8WEN9_9MAGN</name>
<dbReference type="PANTHER" id="PTHR46701:SF6">
    <property type="entry name" value="GLYCOSYLTRANSFERASE FAMILY 92 PROTEIN"/>
    <property type="match status" value="1"/>
</dbReference>
<feature type="binding site" evidence="7">
    <location>
        <position position="900"/>
    </location>
    <ligand>
        <name>Mg(2+)</name>
        <dbReference type="ChEBI" id="CHEBI:18420"/>
        <label>1</label>
    </ligand>
</feature>
<evidence type="ECO:0000256" key="8">
    <source>
        <dbReference type="PIRSR" id="PIRSR604808-3"/>
    </source>
</evidence>